<keyword evidence="2" id="KW-1185">Reference proteome</keyword>
<sequence length="85" mass="10112">IKSRKPISEKSGPYTIFSALRNTLDYIATSERTDPDVPFFESTRFYTNTLKERSFKDRFRNDSVPWFNLNEFFKIRDIGDTESFL</sequence>
<dbReference type="EMBL" id="JABFTP020000185">
    <property type="protein sequence ID" value="KAL3287693.1"/>
    <property type="molecule type" value="Genomic_DNA"/>
</dbReference>
<evidence type="ECO:0000313" key="2">
    <source>
        <dbReference type="Proteomes" id="UP001516400"/>
    </source>
</evidence>
<proteinExistence type="predicted"/>
<name>A0ABD2PAF1_9CUCU</name>
<gene>
    <name evidence="1" type="ORF">HHI36_002160</name>
</gene>
<dbReference type="AlphaFoldDB" id="A0ABD2PAF1"/>
<reference evidence="1 2" key="1">
    <citation type="journal article" date="2021" name="BMC Biol.">
        <title>Horizontally acquired antibacterial genes associated with adaptive radiation of ladybird beetles.</title>
        <authorList>
            <person name="Li H.S."/>
            <person name="Tang X.F."/>
            <person name="Huang Y.H."/>
            <person name="Xu Z.Y."/>
            <person name="Chen M.L."/>
            <person name="Du X.Y."/>
            <person name="Qiu B.Y."/>
            <person name="Chen P.T."/>
            <person name="Zhang W."/>
            <person name="Slipinski A."/>
            <person name="Escalona H.E."/>
            <person name="Waterhouse R.M."/>
            <person name="Zwick A."/>
            <person name="Pang H."/>
        </authorList>
    </citation>
    <scope>NUCLEOTIDE SEQUENCE [LARGE SCALE GENOMIC DNA]</scope>
    <source>
        <strain evidence="1">SYSU2018</strain>
    </source>
</reference>
<feature type="non-terminal residue" evidence="1">
    <location>
        <position position="1"/>
    </location>
</feature>
<dbReference type="Proteomes" id="UP001516400">
    <property type="component" value="Unassembled WGS sequence"/>
</dbReference>
<comment type="caution">
    <text evidence="1">The sequence shown here is derived from an EMBL/GenBank/DDBJ whole genome shotgun (WGS) entry which is preliminary data.</text>
</comment>
<evidence type="ECO:0000313" key="1">
    <source>
        <dbReference type="EMBL" id="KAL3287693.1"/>
    </source>
</evidence>
<organism evidence="1 2">
    <name type="scientific">Cryptolaemus montrouzieri</name>
    <dbReference type="NCBI Taxonomy" id="559131"/>
    <lineage>
        <taxon>Eukaryota</taxon>
        <taxon>Metazoa</taxon>
        <taxon>Ecdysozoa</taxon>
        <taxon>Arthropoda</taxon>
        <taxon>Hexapoda</taxon>
        <taxon>Insecta</taxon>
        <taxon>Pterygota</taxon>
        <taxon>Neoptera</taxon>
        <taxon>Endopterygota</taxon>
        <taxon>Coleoptera</taxon>
        <taxon>Polyphaga</taxon>
        <taxon>Cucujiformia</taxon>
        <taxon>Coccinelloidea</taxon>
        <taxon>Coccinellidae</taxon>
        <taxon>Scymninae</taxon>
        <taxon>Scymnini</taxon>
        <taxon>Cryptolaemus</taxon>
    </lineage>
</organism>
<protein>
    <submittedName>
        <fullName evidence="1">Uncharacterized protein</fullName>
    </submittedName>
</protein>
<accession>A0ABD2PAF1</accession>